<dbReference type="Pfam" id="PF02875">
    <property type="entry name" value="Mur_ligase_C"/>
    <property type="match status" value="1"/>
</dbReference>
<evidence type="ECO:0000256" key="8">
    <source>
        <dbReference type="ARBA" id="ARBA00022598"/>
    </source>
</evidence>
<evidence type="ECO:0000256" key="10">
    <source>
        <dbReference type="ARBA" id="ARBA00022741"/>
    </source>
</evidence>
<evidence type="ECO:0000256" key="12">
    <source>
        <dbReference type="ARBA" id="ARBA00022842"/>
    </source>
</evidence>
<evidence type="ECO:0000256" key="15">
    <source>
        <dbReference type="ARBA" id="ARBA00030592"/>
    </source>
</evidence>
<keyword evidence="9" id="KW-0479">Metal-binding</keyword>
<comment type="catalytic activity">
    <reaction evidence="18">
        <text>10-formyltetrahydrofolyl-(gamma-L-Glu)(n) + L-glutamate + ATP = 10-formyltetrahydrofolyl-(gamma-L-Glu)(n+1) + ADP + phosphate + H(+)</text>
        <dbReference type="Rhea" id="RHEA:51904"/>
        <dbReference type="Rhea" id="RHEA-COMP:13088"/>
        <dbReference type="Rhea" id="RHEA-COMP:14300"/>
        <dbReference type="ChEBI" id="CHEBI:15378"/>
        <dbReference type="ChEBI" id="CHEBI:29985"/>
        <dbReference type="ChEBI" id="CHEBI:30616"/>
        <dbReference type="ChEBI" id="CHEBI:43474"/>
        <dbReference type="ChEBI" id="CHEBI:134413"/>
        <dbReference type="ChEBI" id="CHEBI:456216"/>
        <dbReference type="EC" id="6.3.2.17"/>
    </reaction>
</comment>
<keyword evidence="13" id="KW-0289">Folate biosynthesis</keyword>
<dbReference type="PANTHER" id="PTHR11136">
    <property type="entry name" value="FOLYLPOLYGLUTAMATE SYNTHASE-RELATED"/>
    <property type="match status" value="1"/>
</dbReference>
<comment type="pathway">
    <text evidence="3">Cofactor biosynthesis; tetrahydrofolylpolyglutamate biosynthesis.</text>
</comment>
<dbReference type="NCBIfam" id="TIGR01499">
    <property type="entry name" value="folC"/>
    <property type="match status" value="1"/>
</dbReference>
<evidence type="ECO:0000259" key="22">
    <source>
        <dbReference type="Pfam" id="PF02875"/>
    </source>
</evidence>
<keyword evidence="11 21" id="KW-0067">ATP-binding</keyword>
<dbReference type="SUPFAM" id="SSF53244">
    <property type="entry name" value="MurD-like peptide ligases, peptide-binding domain"/>
    <property type="match status" value="1"/>
</dbReference>
<keyword evidence="12" id="KW-0460">Magnesium</keyword>
<evidence type="ECO:0000256" key="6">
    <source>
        <dbReference type="ARBA" id="ARBA00013025"/>
    </source>
</evidence>
<organism evidence="24 25">
    <name type="scientific">Persicobacter psychrovividus</name>
    <dbReference type="NCBI Taxonomy" id="387638"/>
    <lineage>
        <taxon>Bacteria</taxon>
        <taxon>Pseudomonadati</taxon>
        <taxon>Bacteroidota</taxon>
        <taxon>Cytophagia</taxon>
        <taxon>Cytophagales</taxon>
        <taxon>Persicobacteraceae</taxon>
        <taxon>Persicobacter</taxon>
    </lineage>
</organism>
<evidence type="ECO:0000256" key="11">
    <source>
        <dbReference type="ARBA" id="ARBA00022840"/>
    </source>
</evidence>
<comment type="pathway">
    <text evidence="2">Cofactor biosynthesis; tetrahydrofolate biosynthesis; 7,8-dihydrofolate from 2-amino-4-hydroxy-6-hydroxymethyl-7,8-dihydropteridine diphosphate and 4-aminobenzoate: step 2/2.</text>
</comment>
<comment type="catalytic activity">
    <reaction evidence="20">
        <text>7,8-dihydropteroate + L-glutamate + ATP = 7,8-dihydrofolate + ADP + phosphate + H(+)</text>
        <dbReference type="Rhea" id="RHEA:23584"/>
        <dbReference type="ChEBI" id="CHEBI:15378"/>
        <dbReference type="ChEBI" id="CHEBI:17839"/>
        <dbReference type="ChEBI" id="CHEBI:29985"/>
        <dbReference type="ChEBI" id="CHEBI:30616"/>
        <dbReference type="ChEBI" id="CHEBI:43474"/>
        <dbReference type="ChEBI" id="CHEBI:57451"/>
        <dbReference type="ChEBI" id="CHEBI:456216"/>
        <dbReference type="EC" id="6.3.2.12"/>
    </reaction>
</comment>
<dbReference type="InterPro" id="IPR004101">
    <property type="entry name" value="Mur_ligase_C"/>
</dbReference>
<feature type="domain" description="Mur ligase central" evidence="23">
    <location>
        <begin position="51"/>
        <end position="266"/>
    </location>
</feature>
<dbReference type="InterPro" id="IPR036565">
    <property type="entry name" value="Mur-like_cat_sf"/>
</dbReference>
<dbReference type="InterPro" id="IPR036615">
    <property type="entry name" value="Mur_ligase_C_dom_sf"/>
</dbReference>
<evidence type="ECO:0000256" key="19">
    <source>
        <dbReference type="ARBA" id="ARBA00049035"/>
    </source>
</evidence>
<sequence length="425" mass="46547">MNYKETLDFLYQQLPMFQRQGATAFKKDLTNTLNLCDALGNPQEKFKSVHIAGTNGKGSCSHMIAAVMQSAGFKVGLYTSPHLKSFRERIKVNGQEIAEQDVVDFVAKHQDMIEDVSPSFFELTVAMAFDYFAQEAVDIAIVEVGLGGRLDSTNVLSPMATMITNIGLDHQGMLGETLEEIAAEKAGIIKKEVPVIIGRKQEALIPVFEKIAEEKNAGLVYPSDYWQLKEQGGLYVISSEQDGISFAVAPQLKGSYQKENILAVLEMVLSLKSMGWHIELGDIVAGLEEVVSLTGLKGRWQVLAESPKIICDTGHNIDGVTAVMEQLKTEQFERLFIVWGMVNDKDLSPILSLLPQSATYLFSQAQVPRAMASSELLAMAEKQGLKGQDCGTVAQAIEQAKAMATEKDLIFIGGSTFVVAEIEQL</sequence>
<dbReference type="InterPro" id="IPR018109">
    <property type="entry name" value="Folylpolyglutamate_synth_CS"/>
</dbReference>
<accession>A0ABM7VEK2</accession>
<dbReference type="SUPFAM" id="SSF53623">
    <property type="entry name" value="MurD-like peptide ligases, catalytic domain"/>
    <property type="match status" value="1"/>
</dbReference>
<evidence type="ECO:0000256" key="3">
    <source>
        <dbReference type="ARBA" id="ARBA00005150"/>
    </source>
</evidence>
<protein>
    <recommendedName>
        <fullName evidence="7">Dihydrofolate synthase/folylpolyglutamate synthase</fullName>
        <ecNumber evidence="5">6.3.2.12</ecNumber>
        <ecNumber evidence="6">6.3.2.17</ecNumber>
    </recommendedName>
    <alternativeName>
        <fullName evidence="16">Folylpoly-gamma-glutamate synthetase-dihydrofolate synthetase</fullName>
    </alternativeName>
    <alternativeName>
        <fullName evidence="14">Folylpolyglutamate synthetase</fullName>
    </alternativeName>
    <alternativeName>
        <fullName evidence="15">Tetrahydrofolylpolyglutamate synthase</fullName>
    </alternativeName>
</protein>
<dbReference type="Pfam" id="PF08245">
    <property type="entry name" value="Mur_ligase_M"/>
    <property type="match status" value="1"/>
</dbReference>
<dbReference type="PIRSF" id="PIRSF001563">
    <property type="entry name" value="Folylpolyglu_synth"/>
    <property type="match status" value="1"/>
</dbReference>
<keyword evidence="8 21" id="KW-0436">Ligase</keyword>
<dbReference type="Gene3D" id="3.90.190.20">
    <property type="entry name" value="Mur ligase, C-terminal domain"/>
    <property type="match status" value="1"/>
</dbReference>
<evidence type="ECO:0000256" key="20">
    <source>
        <dbReference type="ARBA" id="ARBA00049161"/>
    </source>
</evidence>
<dbReference type="InterPro" id="IPR013221">
    <property type="entry name" value="Mur_ligase_cen"/>
</dbReference>
<keyword evidence="10 21" id="KW-0547">Nucleotide-binding</keyword>
<dbReference type="EC" id="6.3.2.17" evidence="6"/>
<gene>
    <name evidence="24" type="primary">folC</name>
    <name evidence="24" type="ORF">PEPS_14150</name>
</gene>
<evidence type="ECO:0000256" key="18">
    <source>
        <dbReference type="ARBA" id="ARBA00047808"/>
    </source>
</evidence>
<evidence type="ECO:0000256" key="9">
    <source>
        <dbReference type="ARBA" id="ARBA00022723"/>
    </source>
</evidence>
<evidence type="ECO:0000256" key="5">
    <source>
        <dbReference type="ARBA" id="ARBA00013023"/>
    </source>
</evidence>
<evidence type="ECO:0000313" key="25">
    <source>
        <dbReference type="Proteomes" id="UP001354989"/>
    </source>
</evidence>
<comment type="catalytic activity">
    <reaction evidence="17">
        <text>(6S)-5,6,7,8-tetrahydrofolyl-(gamma-L-Glu)(n) + L-glutamate + ATP = (6S)-5,6,7,8-tetrahydrofolyl-(gamma-L-Glu)(n+1) + ADP + phosphate + H(+)</text>
        <dbReference type="Rhea" id="RHEA:10580"/>
        <dbReference type="Rhea" id="RHEA-COMP:14738"/>
        <dbReference type="Rhea" id="RHEA-COMP:14740"/>
        <dbReference type="ChEBI" id="CHEBI:15378"/>
        <dbReference type="ChEBI" id="CHEBI:29985"/>
        <dbReference type="ChEBI" id="CHEBI:30616"/>
        <dbReference type="ChEBI" id="CHEBI:43474"/>
        <dbReference type="ChEBI" id="CHEBI:141005"/>
        <dbReference type="ChEBI" id="CHEBI:456216"/>
        <dbReference type="EC" id="6.3.2.17"/>
    </reaction>
</comment>
<reference evidence="24 25" key="1">
    <citation type="submission" date="2021-12" db="EMBL/GenBank/DDBJ databases">
        <title>Genome sequencing of bacteria with rrn-lacking chromosome and rrn-plasmid.</title>
        <authorList>
            <person name="Anda M."/>
            <person name="Iwasaki W."/>
        </authorList>
    </citation>
    <scope>NUCLEOTIDE SEQUENCE [LARGE SCALE GENOMIC DNA]</scope>
    <source>
        <strain evidence="24 25">NBRC 101262</strain>
    </source>
</reference>
<comment type="function">
    <text evidence="1">Functions in two distinct reactions of the de novo folate biosynthetic pathway. Catalyzes the addition of a glutamate residue to dihydropteroate (7,8-dihydropteroate or H2Pte) to form dihydrofolate (7,8-dihydrofolate monoglutamate or H2Pte-Glu). Also catalyzes successive additions of L-glutamate to tetrahydrofolate or 10-formyltetrahydrofolate or 5,10-methylenetetrahydrofolate, leading to folylpolyglutamate derivatives.</text>
</comment>
<dbReference type="PROSITE" id="PS01012">
    <property type="entry name" value="FOLYLPOLYGLU_SYNT_2"/>
    <property type="match status" value="1"/>
</dbReference>
<evidence type="ECO:0000256" key="13">
    <source>
        <dbReference type="ARBA" id="ARBA00022909"/>
    </source>
</evidence>
<evidence type="ECO:0000256" key="4">
    <source>
        <dbReference type="ARBA" id="ARBA00008276"/>
    </source>
</evidence>
<name>A0ABM7VEK2_9BACT</name>
<evidence type="ECO:0000256" key="2">
    <source>
        <dbReference type="ARBA" id="ARBA00004799"/>
    </source>
</evidence>
<evidence type="ECO:0000313" key="24">
    <source>
        <dbReference type="EMBL" id="BDC99134.1"/>
    </source>
</evidence>
<comment type="catalytic activity">
    <reaction evidence="19">
        <text>(6R)-5,10-methylenetetrahydrofolyl-(gamma-L-Glu)(n) + L-glutamate + ATP = (6R)-5,10-methylenetetrahydrofolyl-(gamma-L-Glu)(n+1) + ADP + phosphate + H(+)</text>
        <dbReference type="Rhea" id="RHEA:51912"/>
        <dbReference type="Rhea" id="RHEA-COMP:13257"/>
        <dbReference type="Rhea" id="RHEA-COMP:13258"/>
        <dbReference type="ChEBI" id="CHEBI:15378"/>
        <dbReference type="ChEBI" id="CHEBI:29985"/>
        <dbReference type="ChEBI" id="CHEBI:30616"/>
        <dbReference type="ChEBI" id="CHEBI:43474"/>
        <dbReference type="ChEBI" id="CHEBI:136572"/>
        <dbReference type="ChEBI" id="CHEBI:456216"/>
        <dbReference type="EC" id="6.3.2.17"/>
    </reaction>
</comment>
<keyword evidence="25" id="KW-1185">Reference proteome</keyword>
<comment type="similarity">
    <text evidence="4 21">Belongs to the folylpolyglutamate synthase family.</text>
</comment>
<feature type="domain" description="Mur ligase C-terminal" evidence="22">
    <location>
        <begin position="298"/>
        <end position="415"/>
    </location>
</feature>
<evidence type="ECO:0000256" key="21">
    <source>
        <dbReference type="PIRNR" id="PIRNR001563"/>
    </source>
</evidence>
<evidence type="ECO:0000256" key="17">
    <source>
        <dbReference type="ARBA" id="ARBA00047493"/>
    </source>
</evidence>
<dbReference type="InterPro" id="IPR001645">
    <property type="entry name" value="Folylpolyglutamate_synth"/>
</dbReference>
<evidence type="ECO:0000256" key="16">
    <source>
        <dbReference type="ARBA" id="ARBA00032510"/>
    </source>
</evidence>
<dbReference type="Gene3D" id="3.40.1190.10">
    <property type="entry name" value="Mur-like, catalytic domain"/>
    <property type="match status" value="1"/>
</dbReference>
<evidence type="ECO:0000256" key="1">
    <source>
        <dbReference type="ARBA" id="ARBA00002714"/>
    </source>
</evidence>
<dbReference type="EMBL" id="AP025292">
    <property type="protein sequence ID" value="BDC99134.1"/>
    <property type="molecule type" value="Genomic_DNA"/>
</dbReference>
<dbReference type="Proteomes" id="UP001354989">
    <property type="component" value="Chromosome"/>
</dbReference>
<dbReference type="PANTHER" id="PTHR11136:SF0">
    <property type="entry name" value="DIHYDROFOLATE SYNTHETASE-RELATED"/>
    <property type="match status" value="1"/>
</dbReference>
<evidence type="ECO:0000259" key="23">
    <source>
        <dbReference type="Pfam" id="PF08245"/>
    </source>
</evidence>
<evidence type="ECO:0000256" key="7">
    <source>
        <dbReference type="ARBA" id="ARBA00019357"/>
    </source>
</evidence>
<evidence type="ECO:0000256" key="14">
    <source>
        <dbReference type="ARBA" id="ARBA00030048"/>
    </source>
</evidence>
<proteinExistence type="inferred from homology"/>
<dbReference type="EC" id="6.3.2.12" evidence="5"/>
<dbReference type="RefSeq" id="WP_332922564.1">
    <property type="nucleotide sequence ID" value="NZ_AP025292.1"/>
</dbReference>